<evidence type="ECO:0000313" key="2">
    <source>
        <dbReference type="WBParaSite" id="JU765_v2.g20087.t1"/>
    </source>
</evidence>
<protein>
    <submittedName>
        <fullName evidence="2">Uncharacterized protein</fullName>
    </submittedName>
</protein>
<dbReference type="WBParaSite" id="JU765_v2.g20087.t1">
    <property type="protein sequence ID" value="JU765_v2.g20087.t1"/>
    <property type="gene ID" value="JU765_v2.g20087"/>
</dbReference>
<proteinExistence type="predicted"/>
<dbReference type="Proteomes" id="UP000887576">
    <property type="component" value="Unplaced"/>
</dbReference>
<accession>A0AC34QWZ6</accession>
<evidence type="ECO:0000313" key="1">
    <source>
        <dbReference type="Proteomes" id="UP000887576"/>
    </source>
</evidence>
<name>A0AC34QWZ6_9BILA</name>
<reference evidence="2" key="1">
    <citation type="submission" date="2022-11" db="UniProtKB">
        <authorList>
            <consortium name="WormBaseParasite"/>
        </authorList>
    </citation>
    <scope>IDENTIFICATION</scope>
</reference>
<organism evidence="1 2">
    <name type="scientific">Panagrolaimus sp. JU765</name>
    <dbReference type="NCBI Taxonomy" id="591449"/>
    <lineage>
        <taxon>Eukaryota</taxon>
        <taxon>Metazoa</taxon>
        <taxon>Ecdysozoa</taxon>
        <taxon>Nematoda</taxon>
        <taxon>Chromadorea</taxon>
        <taxon>Rhabditida</taxon>
        <taxon>Tylenchina</taxon>
        <taxon>Panagrolaimomorpha</taxon>
        <taxon>Panagrolaimoidea</taxon>
        <taxon>Panagrolaimidae</taxon>
        <taxon>Panagrolaimus</taxon>
    </lineage>
</organism>
<sequence>MFFVVLIAIIAVVAGYFVHKNFATCPPEFQKNPASYLATGISQRSAKAKKSTKSAYDTAVFDTLTTGPVSNKSKKSVKKNKPFSPAAEPTQEEAVPEEPQKKDAPSDRSSRDVKTAILPLPDEENKPSVDVKTALDISARESTAVIPTPSETLRGQLGNLPDSTAKNVSPTTSTGNTEVQADPATAKALGPESEKKRKKSKPKDGKKKKKSSGKKTRESRE</sequence>